<organism evidence="1 2">
    <name type="scientific">Plectus sambesii</name>
    <dbReference type="NCBI Taxonomy" id="2011161"/>
    <lineage>
        <taxon>Eukaryota</taxon>
        <taxon>Metazoa</taxon>
        <taxon>Ecdysozoa</taxon>
        <taxon>Nematoda</taxon>
        <taxon>Chromadorea</taxon>
        <taxon>Plectida</taxon>
        <taxon>Plectina</taxon>
        <taxon>Plectoidea</taxon>
        <taxon>Plectidae</taxon>
        <taxon>Plectus</taxon>
    </lineage>
</organism>
<reference evidence="2" key="1">
    <citation type="submission" date="2022-11" db="UniProtKB">
        <authorList>
            <consortium name="WormBaseParasite"/>
        </authorList>
    </citation>
    <scope>IDENTIFICATION</scope>
</reference>
<evidence type="ECO:0000313" key="1">
    <source>
        <dbReference type="Proteomes" id="UP000887566"/>
    </source>
</evidence>
<accession>A0A914WZV6</accession>
<name>A0A914WZV6_9BILA</name>
<dbReference type="WBParaSite" id="PSAMB.scaffold6056size10291.g27823.t1">
    <property type="protein sequence ID" value="PSAMB.scaffold6056size10291.g27823.t1"/>
    <property type="gene ID" value="PSAMB.scaffold6056size10291.g27823"/>
</dbReference>
<sequence length="125" mass="14399">MTDQRLMVAISPFATPLVDLQQPIDRIPSVARSLYVRPTTEFTENTNRAVLISFILSTFQKTLIALISPRTTADGTYKELFDTFHEHYKVTPPALTEYFDLFSTQLQARRTYSEFSVHLRTFTCT</sequence>
<protein>
    <submittedName>
        <fullName evidence="2">Retrotransposon gag domain-containing protein</fullName>
    </submittedName>
</protein>
<proteinExistence type="predicted"/>
<keyword evidence="1" id="KW-1185">Reference proteome</keyword>
<evidence type="ECO:0000313" key="2">
    <source>
        <dbReference type="WBParaSite" id="PSAMB.scaffold6056size10291.g27823.t1"/>
    </source>
</evidence>
<dbReference type="Proteomes" id="UP000887566">
    <property type="component" value="Unplaced"/>
</dbReference>
<dbReference type="AlphaFoldDB" id="A0A914WZV6"/>